<dbReference type="AlphaFoldDB" id="B0CX36"/>
<evidence type="ECO:0000313" key="1">
    <source>
        <dbReference type="EMBL" id="EDR13607.1"/>
    </source>
</evidence>
<dbReference type="KEGG" id="lbc:LACBIDRAFT_308749"/>
<proteinExistence type="predicted"/>
<sequence>MKTGFHFHPMLRHLHRPPKMMCRIIFLGLRSKTALPSTSPTFILLRCKAPRGQ</sequence>
<organism evidence="2">
    <name type="scientific">Laccaria bicolor (strain S238N-H82 / ATCC MYA-4686)</name>
    <name type="common">Bicoloured deceiver</name>
    <name type="synonym">Laccaria laccata var. bicolor</name>
    <dbReference type="NCBI Taxonomy" id="486041"/>
    <lineage>
        <taxon>Eukaryota</taxon>
        <taxon>Fungi</taxon>
        <taxon>Dikarya</taxon>
        <taxon>Basidiomycota</taxon>
        <taxon>Agaricomycotina</taxon>
        <taxon>Agaricomycetes</taxon>
        <taxon>Agaricomycetidae</taxon>
        <taxon>Agaricales</taxon>
        <taxon>Agaricineae</taxon>
        <taxon>Hydnangiaceae</taxon>
        <taxon>Laccaria</taxon>
    </lineage>
</organism>
<protein>
    <submittedName>
        <fullName evidence="1">Predicted protein</fullName>
    </submittedName>
</protein>
<reference evidence="1 2" key="1">
    <citation type="journal article" date="2008" name="Nature">
        <title>The genome of Laccaria bicolor provides insights into mycorrhizal symbiosis.</title>
        <authorList>
            <person name="Martin F."/>
            <person name="Aerts A."/>
            <person name="Ahren D."/>
            <person name="Brun A."/>
            <person name="Danchin E.G.J."/>
            <person name="Duchaussoy F."/>
            <person name="Gibon J."/>
            <person name="Kohler A."/>
            <person name="Lindquist E."/>
            <person name="Pereda V."/>
            <person name="Salamov A."/>
            <person name="Shapiro H.J."/>
            <person name="Wuyts J."/>
            <person name="Blaudez D."/>
            <person name="Buee M."/>
            <person name="Brokstein P."/>
            <person name="Canbaeck B."/>
            <person name="Cohen D."/>
            <person name="Courty P.E."/>
            <person name="Coutinho P.M."/>
            <person name="Delaruelle C."/>
            <person name="Detter J.C."/>
            <person name="Deveau A."/>
            <person name="DiFazio S."/>
            <person name="Duplessis S."/>
            <person name="Fraissinet-Tachet L."/>
            <person name="Lucic E."/>
            <person name="Frey-Klett P."/>
            <person name="Fourrey C."/>
            <person name="Feussner I."/>
            <person name="Gay G."/>
            <person name="Grimwood J."/>
            <person name="Hoegger P.J."/>
            <person name="Jain P."/>
            <person name="Kilaru S."/>
            <person name="Labbe J."/>
            <person name="Lin Y.C."/>
            <person name="Legue V."/>
            <person name="Le Tacon F."/>
            <person name="Marmeisse R."/>
            <person name="Melayah D."/>
            <person name="Montanini B."/>
            <person name="Muratet M."/>
            <person name="Nehls U."/>
            <person name="Niculita-Hirzel H."/>
            <person name="Oudot-Le Secq M.P."/>
            <person name="Peter M."/>
            <person name="Quesneville H."/>
            <person name="Rajashekar B."/>
            <person name="Reich M."/>
            <person name="Rouhier N."/>
            <person name="Schmutz J."/>
            <person name="Yin T."/>
            <person name="Chalot M."/>
            <person name="Henrissat B."/>
            <person name="Kuees U."/>
            <person name="Lucas S."/>
            <person name="Van de Peer Y."/>
            <person name="Podila G.K."/>
            <person name="Polle A."/>
            <person name="Pukkila P.J."/>
            <person name="Richardson P.M."/>
            <person name="Rouze P."/>
            <person name="Sanders I.R."/>
            <person name="Stajich J.E."/>
            <person name="Tunlid A."/>
            <person name="Tuskan G."/>
            <person name="Grigoriev I.V."/>
        </authorList>
    </citation>
    <scope>NUCLEOTIDE SEQUENCE [LARGE SCALE GENOMIC DNA]</scope>
    <source>
        <strain evidence="2">S238N-H82 / ATCC MYA-4686</strain>
    </source>
</reference>
<name>B0CX36_LACBS</name>
<keyword evidence="2" id="KW-1185">Reference proteome</keyword>
<gene>
    <name evidence="1" type="ORF">LACBIDRAFT_308749</name>
</gene>
<dbReference type="InParanoid" id="B0CX36"/>
<dbReference type="HOGENOM" id="CLU_3069070_0_0_1"/>
<dbReference type="RefSeq" id="XP_001876105.1">
    <property type="nucleotide sequence ID" value="XM_001876070.1"/>
</dbReference>
<dbReference type="Proteomes" id="UP000001194">
    <property type="component" value="Unassembled WGS sequence"/>
</dbReference>
<evidence type="ECO:0000313" key="2">
    <source>
        <dbReference type="Proteomes" id="UP000001194"/>
    </source>
</evidence>
<dbReference type="EMBL" id="DS547093">
    <property type="protein sequence ID" value="EDR13607.1"/>
    <property type="molecule type" value="Genomic_DNA"/>
</dbReference>
<accession>B0CX36</accession>
<dbReference type="GeneID" id="6071856"/>